<organism evidence="2 3">
    <name type="scientific">Panicum virgatum</name>
    <name type="common">Blackwell switchgrass</name>
    <dbReference type="NCBI Taxonomy" id="38727"/>
    <lineage>
        <taxon>Eukaryota</taxon>
        <taxon>Viridiplantae</taxon>
        <taxon>Streptophyta</taxon>
        <taxon>Embryophyta</taxon>
        <taxon>Tracheophyta</taxon>
        <taxon>Spermatophyta</taxon>
        <taxon>Magnoliopsida</taxon>
        <taxon>Liliopsida</taxon>
        <taxon>Poales</taxon>
        <taxon>Poaceae</taxon>
        <taxon>PACMAD clade</taxon>
        <taxon>Panicoideae</taxon>
        <taxon>Panicodae</taxon>
        <taxon>Paniceae</taxon>
        <taxon>Panicinae</taxon>
        <taxon>Panicum</taxon>
        <taxon>Panicum sect. Hiantes</taxon>
    </lineage>
</organism>
<feature type="compositionally biased region" description="Basic residues" evidence="1">
    <location>
        <begin position="1"/>
        <end position="10"/>
    </location>
</feature>
<feature type="compositionally biased region" description="Basic and acidic residues" evidence="1">
    <location>
        <begin position="24"/>
        <end position="34"/>
    </location>
</feature>
<evidence type="ECO:0000313" key="3">
    <source>
        <dbReference type="Proteomes" id="UP000823388"/>
    </source>
</evidence>
<reference evidence="2" key="1">
    <citation type="submission" date="2020-05" db="EMBL/GenBank/DDBJ databases">
        <title>WGS assembly of Panicum virgatum.</title>
        <authorList>
            <person name="Lovell J.T."/>
            <person name="Jenkins J."/>
            <person name="Shu S."/>
            <person name="Juenger T.E."/>
            <person name="Schmutz J."/>
        </authorList>
    </citation>
    <scope>NUCLEOTIDE SEQUENCE</scope>
    <source>
        <strain evidence="2">AP13</strain>
    </source>
</reference>
<protein>
    <submittedName>
        <fullName evidence="2">Uncharacterized protein</fullName>
    </submittedName>
</protein>
<keyword evidence="3" id="KW-1185">Reference proteome</keyword>
<gene>
    <name evidence="2" type="ORF">PVAP13_5KG003612</name>
</gene>
<evidence type="ECO:0000256" key="1">
    <source>
        <dbReference type="SAM" id="MobiDB-lite"/>
    </source>
</evidence>
<dbReference type="AlphaFoldDB" id="A0A8T0SC24"/>
<dbReference type="Proteomes" id="UP000823388">
    <property type="component" value="Chromosome 5K"/>
</dbReference>
<sequence>MQRRQKRRHDPRNQMEVPPPNPSRELRPRQRTGKEPAGSSSRKEPRKAPYIMQGQPMHPPSRANPTRRSIAHDICPNTPPRMQVEYSSEQRTYPHIPRLKRPGIVHGFEVEMGRNYYKQDVALREACKEEVYKYQKNFYSSVVMRKSRAPIVPCKYVDWTYYENMNDPFFNAAMNKCKEMGLYDIIGFRYDWNEEILDQFHCSLYYDEREIL</sequence>
<feature type="region of interest" description="Disordered" evidence="1">
    <location>
        <begin position="1"/>
        <end position="66"/>
    </location>
</feature>
<proteinExistence type="predicted"/>
<accession>A0A8T0SC24</accession>
<evidence type="ECO:0000313" key="2">
    <source>
        <dbReference type="EMBL" id="KAG2594638.1"/>
    </source>
</evidence>
<dbReference type="EMBL" id="CM029045">
    <property type="protein sequence ID" value="KAG2594638.1"/>
    <property type="molecule type" value="Genomic_DNA"/>
</dbReference>
<name>A0A8T0SC24_PANVG</name>
<comment type="caution">
    <text evidence="2">The sequence shown here is derived from an EMBL/GenBank/DDBJ whole genome shotgun (WGS) entry which is preliminary data.</text>
</comment>